<comment type="caution">
    <text evidence="1">The sequence shown here is derived from an EMBL/GenBank/DDBJ whole genome shotgun (WGS) entry which is preliminary data.</text>
</comment>
<accession>A0AAD8JJ36</accession>
<name>A0AAD8JJ36_9APIA</name>
<proteinExistence type="predicted"/>
<evidence type="ECO:0000313" key="2">
    <source>
        <dbReference type="Proteomes" id="UP001237642"/>
    </source>
</evidence>
<dbReference type="AlphaFoldDB" id="A0AAD8JJ36"/>
<sequence length="141" mass="16367">MGRESSDQTMTHSSLVLLQERFRQLQRVKEMRQEKEMLRLFSESDRCTSPPSINYNTHNHKPSNLFFQSELLRSVPPKVAAPVIVPSSHITCLSLWPDVSDNTKKAHWIKNKTWLPNKSTTTFYDVDDHDNECDVDTSLHL</sequence>
<keyword evidence="2" id="KW-1185">Reference proteome</keyword>
<gene>
    <name evidence="1" type="ORF">POM88_002755</name>
</gene>
<reference evidence="1" key="1">
    <citation type="submission" date="2023-02" db="EMBL/GenBank/DDBJ databases">
        <title>Genome of toxic invasive species Heracleum sosnowskyi carries increased number of genes despite the absence of recent whole-genome duplications.</title>
        <authorList>
            <person name="Schelkunov M."/>
            <person name="Shtratnikova V."/>
            <person name="Makarenko M."/>
            <person name="Klepikova A."/>
            <person name="Omelchenko D."/>
            <person name="Novikova G."/>
            <person name="Obukhova E."/>
            <person name="Bogdanov V."/>
            <person name="Penin A."/>
            <person name="Logacheva M."/>
        </authorList>
    </citation>
    <scope>NUCLEOTIDE SEQUENCE</scope>
    <source>
        <strain evidence="1">Hsosn_3</strain>
        <tissue evidence="1">Leaf</tissue>
    </source>
</reference>
<dbReference type="PANTHER" id="PTHR34570">
    <property type="entry name" value="OS03G0593100 PROTEIN"/>
    <property type="match status" value="1"/>
</dbReference>
<reference evidence="1" key="2">
    <citation type="submission" date="2023-05" db="EMBL/GenBank/DDBJ databases">
        <authorList>
            <person name="Schelkunov M.I."/>
        </authorList>
    </citation>
    <scope>NUCLEOTIDE SEQUENCE</scope>
    <source>
        <strain evidence="1">Hsosn_3</strain>
        <tissue evidence="1">Leaf</tissue>
    </source>
</reference>
<organism evidence="1 2">
    <name type="scientific">Heracleum sosnowskyi</name>
    <dbReference type="NCBI Taxonomy" id="360622"/>
    <lineage>
        <taxon>Eukaryota</taxon>
        <taxon>Viridiplantae</taxon>
        <taxon>Streptophyta</taxon>
        <taxon>Embryophyta</taxon>
        <taxon>Tracheophyta</taxon>
        <taxon>Spermatophyta</taxon>
        <taxon>Magnoliopsida</taxon>
        <taxon>eudicotyledons</taxon>
        <taxon>Gunneridae</taxon>
        <taxon>Pentapetalae</taxon>
        <taxon>asterids</taxon>
        <taxon>campanulids</taxon>
        <taxon>Apiales</taxon>
        <taxon>Apiaceae</taxon>
        <taxon>Apioideae</taxon>
        <taxon>apioid superclade</taxon>
        <taxon>Tordylieae</taxon>
        <taxon>Tordyliinae</taxon>
        <taxon>Heracleum</taxon>
    </lineage>
</organism>
<evidence type="ECO:0000313" key="1">
    <source>
        <dbReference type="EMBL" id="KAK1403150.1"/>
    </source>
</evidence>
<dbReference type="Proteomes" id="UP001237642">
    <property type="component" value="Unassembled WGS sequence"/>
</dbReference>
<dbReference type="EMBL" id="JAUIZM010000001">
    <property type="protein sequence ID" value="KAK1403150.1"/>
    <property type="molecule type" value="Genomic_DNA"/>
</dbReference>
<dbReference type="PANTHER" id="PTHR34570:SF12">
    <property type="entry name" value="EXPRESSED PROTEIN"/>
    <property type="match status" value="1"/>
</dbReference>
<protein>
    <submittedName>
        <fullName evidence="1">Chlorophyll a/b-binding family protein</fullName>
    </submittedName>
</protein>